<organism evidence="2 3">
    <name type="scientific">Streblomastix strix</name>
    <dbReference type="NCBI Taxonomy" id="222440"/>
    <lineage>
        <taxon>Eukaryota</taxon>
        <taxon>Metamonada</taxon>
        <taxon>Preaxostyla</taxon>
        <taxon>Oxymonadida</taxon>
        <taxon>Streblomastigidae</taxon>
        <taxon>Streblomastix</taxon>
    </lineage>
</organism>
<dbReference type="EMBL" id="SNRW01001426">
    <property type="protein sequence ID" value="KAA6396439.1"/>
    <property type="molecule type" value="Genomic_DNA"/>
</dbReference>
<comment type="caution">
    <text evidence="2">The sequence shown here is derived from an EMBL/GenBank/DDBJ whole genome shotgun (WGS) entry which is preliminary data.</text>
</comment>
<protein>
    <submittedName>
        <fullName evidence="2">Uncharacterized protein</fullName>
    </submittedName>
</protein>
<evidence type="ECO:0000313" key="2">
    <source>
        <dbReference type="EMBL" id="KAA6396439.1"/>
    </source>
</evidence>
<feature type="region of interest" description="Disordered" evidence="1">
    <location>
        <begin position="1"/>
        <end position="20"/>
    </location>
</feature>
<sequence>MNVGVRLEEKEQEKEREDELKRMRDEVELKEELQMRKKLGAQCGTSLNDGTDGELINDKNQDKNITDKVSDSKDQHNKLFTQTELHAQKHDSSEMHILKDLPICTNQSHFRYNIQFTDAHANIVISVIYQSLLMMAKFVSGRIIAPSSKIEAGQDLELSISTNGCFKKLKDMSSNRTKLIELLGCVGEYAVSVSVAHRGYFESKQITPKHGYDEITDEDDEAKMSYDTFIDSIKTGRMNQKLLSYALLQRISCL</sequence>
<feature type="region of interest" description="Disordered" evidence="1">
    <location>
        <begin position="40"/>
        <end position="73"/>
    </location>
</feature>
<dbReference type="Proteomes" id="UP000324800">
    <property type="component" value="Unassembled WGS sequence"/>
</dbReference>
<evidence type="ECO:0000256" key="1">
    <source>
        <dbReference type="SAM" id="MobiDB-lite"/>
    </source>
</evidence>
<gene>
    <name evidence="2" type="ORF">EZS28_008025</name>
</gene>
<feature type="compositionally biased region" description="Basic and acidic residues" evidence="1">
    <location>
        <begin position="56"/>
        <end position="73"/>
    </location>
</feature>
<proteinExistence type="predicted"/>
<accession>A0A5J4WQT1</accession>
<dbReference type="AlphaFoldDB" id="A0A5J4WQT1"/>
<evidence type="ECO:0000313" key="3">
    <source>
        <dbReference type="Proteomes" id="UP000324800"/>
    </source>
</evidence>
<name>A0A5J4WQT1_9EUKA</name>
<reference evidence="2 3" key="1">
    <citation type="submission" date="2019-03" db="EMBL/GenBank/DDBJ databases">
        <title>Single cell metagenomics reveals metabolic interactions within the superorganism composed of flagellate Streblomastix strix and complex community of Bacteroidetes bacteria on its surface.</title>
        <authorList>
            <person name="Treitli S.C."/>
            <person name="Kolisko M."/>
            <person name="Husnik F."/>
            <person name="Keeling P."/>
            <person name="Hampl V."/>
        </authorList>
    </citation>
    <scope>NUCLEOTIDE SEQUENCE [LARGE SCALE GENOMIC DNA]</scope>
    <source>
        <strain evidence="2">ST1C</strain>
    </source>
</reference>